<dbReference type="Proteomes" id="UP000077266">
    <property type="component" value="Unassembled WGS sequence"/>
</dbReference>
<dbReference type="AlphaFoldDB" id="A0A165HSZ8"/>
<dbReference type="OrthoDB" id="3038759at2759"/>
<dbReference type="STRING" id="1314781.A0A165HSZ8"/>
<dbReference type="SUPFAM" id="SSF52047">
    <property type="entry name" value="RNI-like"/>
    <property type="match status" value="1"/>
</dbReference>
<proteinExistence type="predicted"/>
<protein>
    <recommendedName>
        <fullName evidence="3">F-box domain-containing protein</fullName>
    </recommendedName>
</protein>
<evidence type="ECO:0000313" key="2">
    <source>
        <dbReference type="Proteomes" id="UP000077266"/>
    </source>
</evidence>
<reference evidence="1 2" key="1">
    <citation type="journal article" date="2016" name="Mol. Biol. Evol.">
        <title>Comparative Genomics of Early-Diverging Mushroom-Forming Fungi Provides Insights into the Origins of Lignocellulose Decay Capabilities.</title>
        <authorList>
            <person name="Nagy L.G."/>
            <person name="Riley R."/>
            <person name="Tritt A."/>
            <person name="Adam C."/>
            <person name="Daum C."/>
            <person name="Floudas D."/>
            <person name="Sun H."/>
            <person name="Yadav J.S."/>
            <person name="Pangilinan J."/>
            <person name="Larsson K.H."/>
            <person name="Matsuura K."/>
            <person name="Barry K."/>
            <person name="Labutti K."/>
            <person name="Kuo R."/>
            <person name="Ohm R.A."/>
            <person name="Bhattacharya S.S."/>
            <person name="Shirouzu T."/>
            <person name="Yoshinaga Y."/>
            <person name="Martin F.M."/>
            <person name="Grigoriev I.V."/>
            <person name="Hibbett D.S."/>
        </authorList>
    </citation>
    <scope>NUCLEOTIDE SEQUENCE [LARGE SCALE GENOMIC DNA]</scope>
    <source>
        <strain evidence="1 2">HHB12029</strain>
    </source>
</reference>
<evidence type="ECO:0000313" key="1">
    <source>
        <dbReference type="EMBL" id="KZV92421.1"/>
    </source>
</evidence>
<dbReference type="Gene3D" id="3.80.10.10">
    <property type="entry name" value="Ribonuclease Inhibitor"/>
    <property type="match status" value="1"/>
</dbReference>
<accession>A0A165HSZ8</accession>
<name>A0A165HSZ8_EXIGL</name>
<sequence length="490" mass="54507">MDAIRRKDDLPTAVTDAAVIVECAPVQDARSSISRQRLLDDALREPAVHHSPLNPTRRTPLEVLGLIFEFCVDVDLSQTPTPEFAKLCRAQPFLLASVCITWRRAALACPRVWSNIDFDISKVNMHGVASQCNYFSNVFSRAGRSTVNLRFACRRRVLDHDTPLMKLLLVELQRCDTLVISIERMENHHATLSVFLADFPKLRYLHLDVSALDLAVDRTRLFPHTPLLRSIAGRFIFEGTKLCLPNLVSASLDFANAAGACAVLQSARSIQNLNLHIRGKHPENELLTPRKYPSVKTLAIRYHHHSSAPIVDLARYSRFTGLNRLDLCGGRVGTLARMTFLSLAAVHMGSSLTRLCLEIGEDSAHVLELLFSSLSLCPKMTHLTFTAHFGRLDICRLCEYLATPSATGTWPCPNLEELDLVECVFNSSRDPAFIVSFIGRRMAAALDEKVVPSSRPKPLLRVLPPTTASAELRADILALLSARTLDELCM</sequence>
<dbReference type="InterPro" id="IPR032675">
    <property type="entry name" value="LRR_dom_sf"/>
</dbReference>
<dbReference type="EMBL" id="KV426008">
    <property type="protein sequence ID" value="KZV92421.1"/>
    <property type="molecule type" value="Genomic_DNA"/>
</dbReference>
<organism evidence="1 2">
    <name type="scientific">Exidia glandulosa HHB12029</name>
    <dbReference type="NCBI Taxonomy" id="1314781"/>
    <lineage>
        <taxon>Eukaryota</taxon>
        <taxon>Fungi</taxon>
        <taxon>Dikarya</taxon>
        <taxon>Basidiomycota</taxon>
        <taxon>Agaricomycotina</taxon>
        <taxon>Agaricomycetes</taxon>
        <taxon>Auriculariales</taxon>
        <taxon>Exidiaceae</taxon>
        <taxon>Exidia</taxon>
    </lineage>
</organism>
<keyword evidence="2" id="KW-1185">Reference proteome</keyword>
<evidence type="ECO:0008006" key="3">
    <source>
        <dbReference type="Google" id="ProtNLM"/>
    </source>
</evidence>
<dbReference type="InParanoid" id="A0A165HSZ8"/>
<gene>
    <name evidence="1" type="ORF">EXIGLDRAFT_718311</name>
</gene>